<comment type="caution">
    <text evidence="2">The sequence shown here is derived from an EMBL/GenBank/DDBJ whole genome shotgun (WGS) entry which is preliminary data.</text>
</comment>
<organism evidence="2 3">
    <name type="scientific">Pseudophaeobacter arcticus</name>
    <dbReference type="NCBI Taxonomy" id="385492"/>
    <lineage>
        <taxon>Bacteria</taxon>
        <taxon>Pseudomonadati</taxon>
        <taxon>Pseudomonadota</taxon>
        <taxon>Alphaproteobacteria</taxon>
        <taxon>Rhodobacterales</taxon>
        <taxon>Paracoccaceae</taxon>
        <taxon>Pseudophaeobacter</taxon>
    </lineage>
</organism>
<accession>A0ABQ0AJV9</accession>
<dbReference type="Proteomes" id="UP001441944">
    <property type="component" value="Unassembled WGS sequence"/>
</dbReference>
<gene>
    <name evidence="2" type="ORF">NBRC116598_15900</name>
</gene>
<reference evidence="2 3" key="1">
    <citation type="submission" date="2024-04" db="EMBL/GenBank/DDBJ databases">
        <title>Draft genome sequence of Pseudophaeobacter arcticus NBRC 116598.</title>
        <authorList>
            <person name="Miyakawa T."/>
            <person name="Kusuya Y."/>
            <person name="Miura T."/>
        </authorList>
    </citation>
    <scope>NUCLEOTIDE SEQUENCE [LARGE SCALE GENOMIC DNA]</scope>
    <source>
        <strain evidence="2 3">SU-CL00105</strain>
    </source>
</reference>
<evidence type="ECO:0000313" key="3">
    <source>
        <dbReference type="Proteomes" id="UP001441944"/>
    </source>
</evidence>
<keyword evidence="1" id="KW-0472">Membrane</keyword>
<name>A0ABQ0AJV9_9RHOB</name>
<evidence type="ECO:0000313" key="2">
    <source>
        <dbReference type="EMBL" id="GAA6196146.1"/>
    </source>
</evidence>
<proteinExistence type="predicted"/>
<keyword evidence="1" id="KW-0812">Transmembrane</keyword>
<dbReference type="Pfam" id="PF10003">
    <property type="entry name" value="DUF2244"/>
    <property type="match status" value="1"/>
</dbReference>
<keyword evidence="1" id="KW-1133">Transmembrane helix</keyword>
<protein>
    <submittedName>
        <fullName evidence="2">DUF2244 domain-containing protein</fullName>
    </submittedName>
</protein>
<dbReference type="InterPro" id="IPR019253">
    <property type="entry name" value="DUF2244_TM"/>
</dbReference>
<feature type="transmembrane region" description="Helical" evidence="1">
    <location>
        <begin position="56"/>
        <end position="76"/>
    </location>
</feature>
<dbReference type="RefSeq" id="WP_353398679.1">
    <property type="nucleotide sequence ID" value="NZ_BAABWU010000004.1"/>
</dbReference>
<dbReference type="EMBL" id="BAABWU010000004">
    <property type="protein sequence ID" value="GAA6196146.1"/>
    <property type="molecule type" value="Genomic_DNA"/>
</dbReference>
<evidence type="ECO:0000256" key="1">
    <source>
        <dbReference type="SAM" id="Phobius"/>
    </source>
</evidence>
<keyword evidence="3" id="KW-1185">Reference proteome</keyword>
<sequence>MPYSWITPPPASPVADAPGEMHLWPHQSLPPQGYARFIGVTALLIALPLLSFAGSIVFWGLLPFLLLALFGLKYALDRNRRDAQVIEVLTLDATEARLERRNANGTQQSWQCNRYWVSVELHPKDGPVPNYVTLRGGGREVEIGAFLSEDERKALFDELSRFF</sequence>